<accession>A0ABV7IPZ0</accession>
<evidence type="ECO:0000313" key="2">
    <source>
        <dbReference type="EMBL" id="MFC3174724.1"/>
    </source>
</evidence>
<organism evidence="2 3">
    <name type="scientific">Novosphingobium bradum</name>
    <dbReference type="NCBI Taxonomy" id="1737444"/>
    <lineage>
        <taxon>Bacteria</taxon>
        <taxon>Pseudomonadati</taxon>
        <taxon>Pseudomonadota</taxon>
        <taxon>Alphaproteobacteria</taxon>
        <taxon>Sphingomonadales</taxon>
        <taxon>Sphingomonadaceae</taxon>
        <taxon>Novosphingobium</taxon>
    </lineage>
</organism>
<feature type="domain" description="Glycosyltransferase 2-like" evidence="1">
    <location>
        <begin position="5"/>
        <end position="131"/>
    </location>
</feature>
<evidence type="ECO:0000259" key="1">
    <source>
        <dbReference type="Pfam" id="PF00535"/>
    </source>
</evidence>
<evidence type="ECO:0000313" key="3">
    <source>
        <dbReference type="Proteomes" id="UP001595604"/>
    </source>
</evidence>
<dbReference type="RefSeq" id="WP_379510107.1">
    <property type="nucleotide sequence ID" value="NZ_JBHRTQ010000009.1"/>
</dbReference>
<dbReference type="InterPro" id="IPR029044">
    <property type="entry name" value="Nucleotide-diphossugar_trans"/>
</dbReference>
<dbReference type="Proteomes" id="UP001595604">
    <property type="component" value="Unassembled WGS sequence"/>
</dbReference>
<protein>
    <submittedName>
        <fullName evidence="2">Glycosyltransferase family 2 protein</fullName>
    </submittedName>
</protein>
<comment type="caution">
    <text evidence="2">The sequence shown here is derived from an EMBL/GenBank/DDBJ whole genome shotgun (WGS) entry which is preliminary data.</text>
</comment>
<name>A0ABV7IPZ0_9SPHN</name>
<proteinExistence type="predicted"/>
<gene>
    <name evidence="2" type="ORF">ACFOD9_10710</name>
</gene>
<sequence length="251" mass="27788">MKFAVITPYYSESTDQLSQCHDSVAAQSVARQVEIEHFLVCDGHPQANGSSISGVRHLVLPCNSADAGATPRGIGMALAWTNPEIEAVLFLDADNTYQPEHIEQMWQEQRRTGADVVTCPRRLFRPDGSFLGICTESDGDTFNDTNCYLIMRSAWPTICHAWLCQPRNLGLWSDRLVWDAAKSGGLNFARSPHATINYVSLVASHYTERGEEPPQQARNVILMGDTAIHMNQAEVREFFGDSSTQANGKEA</sequence>
<dbReference type="EMBL" id="JBHRTQ010000009">
    <property type="protein sequence ID" value="MFC3174724.1"/>
    <property type="molecule type" value="Genomic_DNA"/>
</dbReference>
<dbReference type="Pfam" id="PF00535">
    <property type="entry name" value="Glycos_transf_2"/>
    <property type="match status" value="1"/>
</dbReference>
<dbReference type="InterPro" id="IPR001173">
    <property type="entry name" value="Glyco_trans_2-like"/>
</dbReference>
<dbReference type="Gene3D" id="3.90.550.10">
    <property type="entry name" value="Spore Coat Polysaccharide Biosynthesis Protein SpsA, Chain A"/>
    <property type="match status" value="1"/>
</dbReference>
<reference evidence="3" key="1">
    <citation type="journal article" date="2019" name="Int. J. Syst. Evol. Microbiol.">
        <title>The Global Catalogue of Microorganisms (GCM) 10K type strain sequencing project: providing services to taxonomists for standard genome sequencing and annotation.</title>
        <authorList>
            <consortium name="The Broad Institute Genomics Platform"/>
            <consortium name="The Broad Institute Genome Sequencing Center for Infectious Disease"/>
            <person name="Wu L."/>
            <person name="Ma J."/>
        </authorList>
    </citation>
    <scope>NUCLEOTIDE SEQUENCE [LARGE SCALE GENOMIC DNA]</scope>
    <source>
        <strain evidence="3">KCTC 42984</strain>
    </source>
</reference>
<keyword evidence="3" id="KW-1185">Reference proteome</keyword>
<dbReference type="SUPFAM" id="SSF53448">
    <property type="entry name" value="Nucleotide-diphospho-sugar transferases"/>
    <property type="match status" value="1"/>
</dbReference>